<evidence type="ECO:0000256" key="1">
    <source>
        <dbReference type="ARBA" id="ARBA00004651"/>
    </source>
</evidence>
<evidence type="ECO:0000256" key="7">
    <source>
        <dbReference type="ARBA" id="ARBA00023136"/>
    </source>
</evidence>
<dbReference type="InterPro" id="IPR004117">
    <property type="entry name" value="7tm6_olfct_rcpt"/>
</dbReference>
<feature type="transmembrane region" description="Helical" evidence="10">
    <location>
        <begin position="270"/>
        <end position="288"/>
    </location>
</feature>
<dbReference type="Proteomes" id="UP000002320">
    <property type="component" value="Unassembled WGS sequence"/>
</dbReference>
<keyword evidence="7 10" id="KW-0472">Membrane</keyword>
<dbReference type="InParanoid" id="B0WGY3"/>
<keyword evidence="6 10" id="KW-1133">Transmembrane helix</keyword>
<dbReference type="GO" id="GO:0004984">
    <property type="term" value="F:olfactory receptor activity"/>
    <property type="evidence" value="ECO:0007669"/>
    <property type="project" value="InterPro"/>
</dbReference>
<feature type="transmembrane region" description="Helical" evidence="10">
    <location>
        <begin position="70"/>
        <end position="92"/>
    </location>
</feature>
<dbReference type="EMBL" id="DS231931">
    <property type="protein sequence ID" value="EDS27308.1"/>
    <property type="molecule type" value="Genomic_DNA"/>
</dbReference>
<keyword evidence="13" id="KW-1185">Reference proteome</keyword>
<evidence type="ECO:0000256" key="10">
    <source>
        <dbReference type="RuleBase" id="RU351113"/>
    </source>
</evidence>
<reference evidence="11" key="1">
    <citation type="submission" date="2007-03" db="EMBL/GenBank/DDBJ databases">
        <title>Annotation of Culex pipiens quinquefasciatus.</title>
        <authorList>
            <consortium name="The Broad Institute Genome Sequencing Platform"/>
            <person name="Atkinson P.W."/>
            <person name="Hemingway J."/>
            <person name="Christensen B.M."/>
            <person name="Higgs S."/>
            <person name="Kodira C."/>
            <person name="Hannick L."/>
            <person name="Megy K."/>
            <person name="O'Leary S."/>
            <person name="Pearson M."/>
            <person name="Haas B.J."/>
            <person name="Mauceli E."/>
            <person name="Wortman J.R."/>
            <person name="Lee N.H."/>
            <person name="Guigo R."/>
            <person name="Stanke M."/>
            <person name="Alvarado L."/>
            <person name="Amedeo P."/>
            <person name="Antoine C.H."/>
            <person name="Arensburger P."/>
            <person name="Bidwell S.L."/>
            <person name="Crawford M."/>
            <person name="Camaro F."/>
            <person name="Devon K."/>
            <person name="Engels R."/>
            <person name="Hammond M."/>
            <person name="Howarth C."/>
            <person name="Koehrsen M."/>
            <person name="Lawson D."/>
            <person name="Montgomery P."/>
            <person name="Nene V."/>
            <person name="Nusbaum C."/>
            <person name="Puiu D."/>
            <person name="Romero-Severson J."/>
            <person name="Severson D.W."/>
            <person name="Shumway M."/>
            <person name="Sisk P."/>
            <person name="Stolte C."/>
            <person name="Zeng Q."/>
            <person name="Eisenstadt E."/>
            <person name="Fraser-Liggett C."/>
            <person name="Strausberg R."/>
            <person name="Galagan J."/>
            <person name="Birren B."/>
            <person name="Collins F.H."/>
        </authorList>
    </citation>
    <scope>NUCLEOTIDE SEQUENCE [LARGE SCALE GENOMIC DNA]</scope>
    <source>
        <strain evidence="11">JHB</strain>
    </source>
</reference>
<keyword evidence="8 10" id="KW-0675">Receptor</keyword>
<evidence type="ECO:0000256" key="4">
    <source>
        <dbReference type="ARBA" id="ARBA00022692"/>
    </source>
</evidence>
<dbReference type="GO" id="GO:0005549">
    <property type="term" value="F:odorant binding"/>
    <property type="evidence" value="ECO:0007669"/>
    <property type="project" value="InterPro"/>
</dbReference>
<dbReference type="KEGG" id="cqu:CpipJ_CPIJ006084"/>
<dbReference type="GO" id="GO:0005886">
    <property type="term" value="C:plasma membrane"/>
    <property type="evidence" value="ECO:0007669"/>
    <property type="project" value="UniProtKB-SubCell"/>
</dbReference>
<proteinExistence type="inferred from homology"/>
<dbReference type="PANTHER" id="PTHR21137">
    <property type="entry name" value="ODORANT RECEPTOR"/>
    <property type="match status" value="1"/>
</dbReference>
<evidence type="ECO:0000256" key="9">
    <source>
        <dbReference type="ARBA" id="ARBA00023224"/>
    </source>
</evidence>
<comment type="caution">
    <text evidence="10">Lacks conserved residue(s) required for the propagation of feature annotation.</text>
</comment>
<dbReference type="HOGENOM" id="CLU_044523_0_1_1"/>
<keyword evidence="2" id="KW-1003">Cell membrane</keyword>
<dbReference type="VEuPathDB" id="VectorBase:CPIJ006084"/>
<feature type="transmembrane region" description="Helical" evidence="10">
    <location>
        <begin position="132"/>
        <end position="156"/>
    </location>
</feature>
<dbReference type="OMA" id="VINMNLF"/>
<evidence type="ECO:0000256" key="6">
    <source>
        <dbReference type="ARBA" id="ARBA00022989"/>
    </source>
</evidence>
<gene>
    <name evidence="12" type="primary">6038134</name>
    <name evidence="11" type="ORF">CpipJ_CPIJ006084</name>
</gene>
<keyword evidence="9 10" id="KW-0807">Transducer</keyword>
<name>B0WGY3_CULQU</name>
<comment type="subcellular location">
    <subcellularLocation>
        <location evidence="1 10">Cell membrane</location>
        <topology evidence="1 10">Multi-pass membrane protein</topology>
    </subcellularLocation>
</comment>
<evidence type="ECO:0000313" key="12">
    <source>
        <dbReference type="EnsemblMetazoa" id="CPIJ006084-PA"/>
    </source>
</evidence>
<dbReference type="VEuPathDB" id="VectorBase:CQUJHB008857"/>
<keyword evidence="4 10" id="KW-0812">Transmembrane</keyword>
<reference evidence="12" key="2">
    <citation type="submission" date="2021-02" db="UniProtKB">
        <authorList>
            <consortium name="EnsemblMetazoa"/>
        </authorList>
    </citation>
    <scope>IDENTIFICATION</scope>
    <source>
        <strain evidence="12">JHB</strain>
    </source>
</reference>
<feature type="transmembrane region" description="Helical" evidence="10">
    <location>
        <begin position="355"/>
        <end position="374"/>
    </location>
</feature>
<feature type="transmembrane region" description="Helical" evidence="10">
    <location>
        <begin position="40"/>
        <end position="63"/>
    </location>
</feature>
<accession>B0WGY3</accession>
<dbReference type="PANTHER" id="PTHR21137:SF35">
    <property type="entry name" value="ODORANT RECEPTOR 19A-RELATED"/>
    <property type="match status" value="1"/>
</dbReference>
<organism>
    <name type="scientific">Culex quinquefasciatus</name>
    <name type="common">Southern house mosquito</name>
    <name type="synonym">Culex pungens</name>
    <dbReference type="NCBI Taxonomy" id="7176"/>
    <lineage>
        <taxon>Eukaryota</taxon>
        <taxon>Metazoa</taxon>
        <taxon>Ecdysozoa</taxon>
        <taxon>Arthropoda</taxon>
        <taxon>Hexapoda</taxon>
        <taxon>Insecta</taxon>
        <taxon>Pterygota</taxon>
        <taxon>Neoptera</taxon>
        <taxon>Endopterygota</taxon>
        <taxon>Diptera</taxon>
        <taxon>Nematocera</taxon>
        <taxon>Culicoidea</taxon>
        <taxon>Culicidae</taxon>
        <taxon>Culicinae</taxon>
        <taxon>Culicini</taxon>
        <taxon>Culex</taxon>
        <taxon>Culex</taxon>
    </lineage>
</organism>
<sequence>MEKNIRLETQKEFEKITGWQLWVLRLMGCGAYEPNFRISFATLVILFLAGAFVVITIFDLFLFQNDVFNFTFALVTLSYAVIGCTRLGFIIFHPNPYSAAFQEAKQTYLLASSDERDQQVLQHYTKLLKQCISMYSIAFLGGSVGTAFLPLIVYLWNGEKILPFGVVIPFTDLGTSLGYQLNYMYQVSCILWTPPGLTASQNIYITLVFNICIQYDLIFIKLDELDQLAVRNIDGTLDKEVEQKFIEIIKYQQRLNQFVAEVENRFTVQIFVEISCNALQIVVTLFVMEIDTWIPGYLVITVATFQSFLYCILGTLIDMKTELFTEKIYNVAWHRMRTSEQNNIKYMLSKSQQSVLLTYGGMLPMNMNLFLAVYKKIYSIFMMLKNV</sequence>
<evidence type="ECO:0000256" key="8">
    <source>
        <dbReference type="ARBA" id="ARBA00023170"/>
    </source>
</evidence>
<dbReference type="GO" id="GO:0007165">
    <property type="term" value="P:signal transduction"/>
    <property type="evidence" value="ECO:0007669"/>
    <property type="project" value="UniProtKB-KW"/>
</dbReference>
<dbReference type="EnsemblMetazoa" id="CPIJ006084-RA">
    <property type="protein sequence ID" value="CPIJ006084-PA"/>
    <property type="gene ID" value="CPIJ006084"/>
</dbReference>
<evidence type="ECO:0000256" key="2">
    <source>
        <dbReference type="ARBA" id="ARBA00022475"/>
    </source>
</evidence>
<evidence type="ECO:0000313" key="13">
    <source>
        <dbReference type="Proteomes" id="UP000002320"/>
    </source>
</evidence>
<dbReference type="AlphaFoldDB" id="B0WGY3"/>
<evidence type="ECO:0000313" key="11">
    <source>
        <dbReference type="EMBL" id="EDS27308.1"/>
    </source>
</evidence>
<evidence type="ECO:0000256" key="5">
    <source>
        <dbReference type="ARBA" id="ARBA00022725"/>
    </source>
</evidence>
<dbReference type="Pfam" id="PF02949">
    <property type="entry name" value="7tm_6"/>
    <property type="match status" value="1"/>
</dbReference>
<feature type="transmembrane region" description="Helical" evidence="10">
    <location>
        <begin position="294"/>
        <end position="317"/>
    </location>
</feature>
<comment type="similarity">
    <text evidence="10">Belongs to the insect chemoreceptor superfamily. Heteromeric odorant receptor channel (TC 1.A.69) family.</text>
</comment>
<dbReference type="eggNOG" id="ENOG502TD52">
    <property type="taxonomic scope" value="Eukaryota"/>
</dbReference>
<protein>
    <recommendedName>
        <fullName evidence="10">Odorant receptor</fullName>
    </recommendedName>
</protein>
<evidence type="ECO:0000256" key="3">
    <source>
        <dbReference type="ARBA" id="ARBA00022606"/>
    </source>
</evidence>
<keyword evidence="3 10" id="KW-0716">Sensory transduction</keyword>
<keyword evidence="5 10" id="KW-0552">Olfaction</keyword>
<dbReference type="OrthoDB" id="7550533at2759"/>